<dbReference type="Proteomes" id="UP001161408">
    <property type="component" value="Unassembled WGS sequence"/>
</dbReference>
<protein>
    <submittedName>
        <fullName evidence="2">Transcriptional regulator</fullName>
    </submittedName>
</protein>
<organism evidence="2 3">
    <name type="scientific">Pseudoalteromonas tetraodonis GFC</name>
    <dbReference type="NCBI Taxonomy" id="1315271"/>
    <lineage>
        <taxon>Bacteria</taxon>
        <taxon>Pseudomonadati</taxon>
        <taxon>Pseudomonadota</taxon>
        <taxon>Gammaproteobacteria</taxon>
        <taxon>Alteromonadales</taxon>
        <taxon>Pseudoalteromonadaceae</taxon>
        <taxon>Pseudoalteromonas</taxon>
    </lineage>
</organism>
<dbReference type="SUPFAM" id="SSF54427">
    <property type="entry name" value="NTF2-like"/>
    <property type="match status" value="1"/>
</dbReference>
<sequence>MHLRCDMDNQLSVDKFVEIYQKLDKNNLELLTEIYAKNIQFIDPLHEINGLEDLRRYFCGLYSNVKDCRFDITDSFTNDNNAFVYWTMYYSHPKLNAGKTITVQGHSKLVFEGDKIVKHRDYFNAGELLYKHIPLLGNIINFIDKRAG</sequence>
<proteinExistence type="predicted"/>
<dbReference type="Pfam" id="PF12680">
    <property type="entry name" value="SnoaL_2"/>
    <property type="match status" value="1"/>
</dbReference>
<comment type="caution">
    <text evidence="2">The sequence shown here is derived from an EMBL/GenBank/DDBJ whole genome shotgun (WGS) entry which is preliminary data.</text>
</comment>
<dbReference type="InterPro" id="IPR032710">
    <property type="entry name" value="NTF2-like_dom_sf"/>
</dbReference>
<evidence type="ECO:0000313" key="2">
    <source>
        <dbReference type="EMBL" id="GLQ04401.1"/>
    </source>
</evidence>
<dbReference type="AlphaFoldDB" id="A0AA37W5U0"/>
<dbReference type="InterPro" id="IPR037401">
    <property type="entry name" value="SnoaL-like"/>
</dbReference>
<evidence type="ECO:0000259" key="1">
    <source>
        <dbReference type="Pfam" id="PF12680"/>
    </source>
</evidence>
<keyword evidence="3" id="KW-1185">Reference proteome</keyword>
<name>A0AA37W5U0_9GAMM</name>
<gene>
    <name evidence="2" type="ORF">GCM10007914_32820</name>
</gene>
<reference evidence="2" key="2">
    <citation type="submission" date="2023-01" db="EMBL/GenBank/DDBJ databases">
        <title>Draft genome sequence of Pseudoalteromonas tetraodonis strain NBRC 103034.</title>
        <authorList>
            <person name="Sun Q."/>
            <person name="Mori K."/>
        </authorList>
    </citation>
    <scope>NUCLEOTIDE SEQUENCE</scope>
    <source>
        <strain evidence="2">NBRC 103034</strain>
    </source>
</reference>
<reference evidence="2" key="1">
    <citation type="journal article" date="2014" name="Int. J. Syst. Evol. Microbiol.">
        <title>Complete genome sequence of Corynebacterium casei LMG S-19264T (=DSM 44701T), isolated from a smear-ripened cheese.</title>
        <authorList>
            <consortium name="US DOE Joint Genome Institute (JGI-PGF)"/>
            <person name="Walter F."/>
            <person name="Albersmeier A."/>
            <person name="Kalinowski J."/>
            <person name="Ruckert C."/>
        </authorList>
    </citation>
    <scope>NUCLEOTIDE SEQUENCE</scope>
    <source>
        <strain evidence="2">NBRC 103034</strain>
    </source>
</reference>
<dbReference type="EMBL" id="BSNE01000020">
    <property type="protein sequence ID" value="GLQ04401.1"/>
    <property type="molecule type" value="Genomic_DNA"/>
</dbReference>
<feature type="domain" description="SnoaL-like" evidence="1">
    <location>
        <begin position="19"/>
        <end position="119"/>
    </location>
</feature>
<accession>A0AA37W5U0</accession>
<dbReference type="Gene3D" id="3.10.450.50">
    <property type="match status" value="1"/>
</dbReference>
<evidence type="ECO:0000313" key="3">
    <source>
        <dbReference type="Proteomes" id="UP001161408"/>
    </source>
</evidence>